<evidence type="ECO:0000313" key="3">
    <source>
        <dbReference type="Proteomes" id="UP001285441"/>
    </source>
</evidence>
<reference evidence="2" key="1">
    <citation type="journal article" date="2023" name="Mol. Phylogenet. Evol.">
        <title>Genome-scale phylogeny and comparative genomics of the fungal order Sordariales.</title>
        <authorList>
            <person name="Hensen N."/>
            <person name="Bonometti L."/>
            <person name="Westerberg I."/>
            <person name="Brannstrom I.O."/>
            <person name="Guillou S."/>
            <person name="Cros-Aarteil S."/>
            <person name="Calhoun S."/>
            <person name="Haridas S."/>
            <person name="Kuo A."/>
            <person name="Mondo S."/>
            <person name="Pangilinan J."/>
            <person name="Riley R."/>
            <person name="LaButti K."/>
            <person name="Andreopoulos B."/>
            <person name="Lipzen A."/>
            <person name="Chen C."/>
            <person name="Yan M."/>
            <person name="Daum C."/>
            <person name="Ng V."/>
            <person name="Clum A."/>
            <person name="Steindorff A."/>
            <person name="Ohm R.A."/>
            <person name="Martin F."/>
            <person name="Silar P."/>
            <person name="Natvig D.O."/>
            <person name="Lalanne C."/>
            <person name="Gautier V."/>
            <person name="Ament-Velasquez S.L."/>
            <person name="Kruys A."/>
            <person name="Hutchinson M.I."/>
            <person name="Powell A.J."/>
            <person name="Barry K."/>
            <person name="Miller A.N."/>
            <person name="Grigoriev I.V."/>
            <person name="Debuchy R."/>
            <person name="Gladieux P."/>
            <person name="Hiltunen Thoren M."/>
            <person name="Johannesson H."/>
        </authorList>
    </citation>
    <scope>NUCLEOTIDE SEQUENCE</scope>
    <source>
        <strain evidence="2">CBS 232.78</strain>
    </source>
</reference>
<dbReference type="Proteomes" id="UP001285441">
    <property type="component" value="Unassembled WGS sequence"/>
</dbReference>
<gene>
    <name evidence="2" type="ORF">B0H63DRAFT_541840</name>
</gene>
<comment type="caution">
    <text evidence="2">The sequence shown here is derived from an EMBL/GenBank/DDBJ whole genome shotgun (WGS) entry which is preliminary data.</text>
</comment>
<proteinExistence type="predicted"/>
<dbReference type="Pfam" id="PF12850">
    <property type="entry name" value="Metallophos_2"/>
    <property type="match status" value="1"/>
</dbReference>
<dbReference type="InterPro" id="IPR024654">
    <property type="entry name" value="Calcineurin-like_PHP_lpxH"/>
</dbReference>
<organism evidence="2 3">
    <name type="scientific">Podospora didyma</name>
    <dbReference type="NCBI Taxonomy" id="330526"/>
    <lineage>
        <taxon>Eukaryota</taxon>
        <taxon>Fungi</taxon>
        <taxon>Dikarya</taxon>
        <taxon>Ascomycota</taxon>
        <taxon>Pezizomycotina</taxon>
        <taxon>Sordariomycetes</taxon>
        <taxon>Sordariomycetidae</taxon>
        <taxon>Sordariales</taxon>
        <taxon>Podosporaceae</taxon>
        <taxon>Podospora</taxon>
    </lineage>
</organism>
<dbReference type="InterPro" id="IPR029052">
    <property type="entry name" value="Metallo-depent_PP-like"/>
</dbReference>
<name>A0AAE0NU50_9PEZI</name>
<protein>
    <submittedName>
        <fullName evidence="2">Ser/Thr protein phosphatase family protein</fullName>
    </submittedName>
</protein>
<dbReference type="Gene3D" id="3.60.21.10">
    <property type="match status" value="1"/>
</dbReference>
<dbReference type="PANTHER" id="PTHR12905">
    <property type="entry name" value="METALLOPHOSPHOESTERASE"/>
    <property type="match status" value="1"/>
</dbReference>
<accession>A0AAE0NU50</accession>
<feature type="domain" description="Calcineurin-like phosphoesterase" evidence="1">
    <location>
        <begin position="8"/>
        <end position="192"/>
    </location>
</feature>
<evidence type="ECO:0000313" key="2">
    <source>
        <dbReference type="EMBL" id="KAK3387495.1"/>
    </source>
</evidence>
<dbReference type="InterPro" id="IPR051693">
    <property type="entry name" value="UPF0046_metallophosphoest"/>
</dbReference>
<dbReference type="EMBL" id="JAULSW010000003">
    <property type="protein sequence ID" value="KAK3387495.1"/>
    <property type="molecule type" value="Genomic_DNA"/>
</dbReference>
<keyword evidence="3" id="KW-1185">Reference proteome</keyword>
<dbReference type="PANTHER" id="PTHR12905:SF0">
    <property type="entry name" value="CALCINEURIN-LIKE PHOSPHOESTERASE DOMAIN-CONTAINING PROTEIN"/>
    <property type="match status" value="1"/>
</dbReference>
<dbReference type="SUPFAM" id="SSF56300">
    <property type="entry name" value="Metallo-dependent phosphatases"/>
    <property type="match status" value="1"/>
</dbReference>
<reference evidence="2" key="2">
    <citation type="submission" date="2023-06" db="EMBL/GenBank/DDBJ databases">
        <authorList>
            <consortium name="Lawrence Berkeley National Laboratory"/>
            <person name="Haridas S."/>
            <person name="Hensen N."/>
            <person name="Bonometti L."/>
            <person name="Westerberg I."/>
            <person name="Brannstrom I.O."/>
            <person name="Guillou S."/>
            <person name="Cros-Aarteil S."/>
            <person name="Calhoun S."/>
            <person name="Kuo A."/>
            <person name="Mondo S."/>
            <person name="Pangilinan J."/>
            <person name="Riley R."/>
            <person name="LaButti K."/>
            <person name="Andreopoulos B."/>
            <person name="Lipzen A."/>
            <person name="Chen C."/>
            <person name="Yanf M."/>
            <person name="Daum C."/>
            <person name="Ng V."/>
            <person name="Clum A."/>
            <person name="Steindorff A."/>
            <person name="Ohm R."/>
            <person name="Martin F."/>
            <person name="Silar P."/>
            <person name="Natvig D."/>
            <person name="Lalanne C."/>
            <person name="Gautier V."/>
            <person name="Ament-velasquez S.L."/>
            <person name="Kruys A."/>
            <person name="Hutchinson M.I."/>
            <person name="Powell A.J."/>
            <person name="Barry K."/>
            <person name="Miller A.N."/>
            <person name="Grigoriev I.V."/>
            <person name="Debuchy R."/>
            <person name="Gladieux P."/>
            <person name="Thoren M.H."/>
            <person name="Johannesson H."/>
        </authorList>
    </citation>
    <scope>NUCLEOTIDE SEQUENCE</scope>
    <source>
        <strain evidence="2">CBS 232.78</strain>
    </source>
</reference>
<evidence type="ECO:0000259" key="1">
    <source>
        <dbReference type="Pfam" id="PF12850"/>
    </source>
</evidence>
<sequence length="305" mass="33573">MGSIKTRFLVLSDTHGKEFTPEATPQLDAVDVVIHCGDLTEASTMDEFRTALGILKKINACLKLSDEAGSSDCSRVCTENLETPGNFFDQAASKGIVFLDEGIHHFNLQNGAVLTVYASPYTPSMRDSGFQFRPENGHKSQMEKPVDVAITHGPPRGILDMTESGERAGCPGLFAATAQCRPRMHCFGHIHKGWGAELITWRDPPNQVPSLSADINHEQSVILETLSTVWSQTGEPREIPNRHQQLEDRATLRVCQTSHCMGDKTPLNPGQQTLFVNAAIQGLEEHETTHLPWVVDIELPRAQSP</sequence>
<dbReference type="AlphaFoldDB" id="A0AAE0NU50"/>